<comment type="caution">
    <text evidence="1">The sequence shown here is derived from an EMBL/GenBank/DDBJ whole genome shotgun (WGS) entry which is preliminary data.</text>
</comment>
<keyword evidence="2" id="KW-1185">Reference proteome</keyword>
<reference evidence="1" key="1">
    <citation type="submission" date="2023-05" db="EMBL/GenBank/DDBJ databases">
        <authorList>
            <person name="Stuckert A."/>
        </authorList>
    </citation>
    <scope>NUCLEOTIDE SEQUENCE</scope>
</reference>
<proteinExistence type="predicted"/>
<evidence type="ECO:0000313" key="1">
    <source>
        <dbReference type="EMBL" id="CAI9563973.1"/>
    </source>
</evidence>
<dbReference type="EMBL" id="CATNWA010012721">
    <property type="protein sequence ID" value="CAI9563973.1"/>
    <property type="molecule type" value="Genomic_DNA"/>
</dbReference>
<gene>
    <name evidence="1" type="ORF">SPARVUS_LOCUS5833182</name>
</gene>
<sequence>MGPPTDPGPLGSARVSKWSIRPLTSPQHQTGGSVMFYMTVILTVICL</sequence>
<accession>A0ABN9CX99</accession>
<evidence type="ECO:0000313" key="2">
    <source>
        <dbReference type="Proteomes" id="UP001162483"/>
    </source>
</evidence>
<organism evidence="1 2">
    <name type="scientific">Staurois parvus</name>
    <dbReference type="NCBI Taxonomy" id="386267"/>
    <lineage>
        <taxon>Eukaryota</taxon>
        <taxon>Metazoa</taxon>
        <taxon>Chordata</taxon>
        <taxon>Craniata</taxon>
        <taxon>Vertebrata</taxon>
        <taxon>Euteleostomi</taxon>
        <taxon>Amphibia</taxon>
        <taxon>Batrachia</taxon>
        <taxon>Anura</taxon>
        <taxon>Neobatrachia</taxon>
        <taxon>Ranoidea</taxon>
        <taxon>Ranidae</taxon>
        <taxon>Staurois</taxon>
    </lineage>
</organism>
<dbReference type="Proteomes" id="UP001162483">
    <property type="component" value="Unassembled WGS sequence"/>
</dbReference>
<protein>
    <submittedName>
        <fullName evidence="1">Uncharacterized protein</fullName>
    </submittedName>
</protein>
<name>A0ABN9CX99_9NEOB</name>